<gene>
    <name evidence="1" type="ordered locus">Gura_3823</name>
</gene>
<protein>
    <submittedName>
        <fullName evidence="1">Uncharacterized protein</fullName>
    </submittedName>
</protein>
<dbReference type="HOGENOM" id="CLU_2395535_0_0_7"/>
<keyword evidence="2" id="KW-1185">Reference proteome</keyword>
<accession>A5G855</accession>
<reference evidence="1 2" key="1">
    <citation type="submission" date="2007-05" db="EMBL/GenBank/DDBJ databases">
        <title>Complete sequence of Geobacter uraniireducens Rf4.</title>
        <authorList>
            <consortium name="US DOE Joint Genome Institute"/>
            <person name="Copeland A."/>
            <person name="Lucas S."/>
            <person name="Lapidus A."/>
            <person name="Barry K."/>
            <person name="Detter J.C."/>
            <person name="Glavina del Rio T."/>
            <person name="Hammon N."/>
            <person name="Israni S."/>
            <person name="Dalin E."/>
            <person name="Tice H."/>
            <person name="Pitluck S."/>
            <person name="Chertkov O."/>
            <person name="Brettin T."/>
            <person name="Bruce D."/>
            <person name="Han C."/>
            <person name="Schmutz J."/>
            <person name="Larimer F."/>
            <person name="Land M."/>
            <person name="Hauser L."/>
            <person name="Kyrpides N."/>
            <person name="Mikhailova N."/>
            <person name="Shelobolina E."/>
            <person name="Aklujkar M."/>
            <person name="Lovley D."/>
            <person name="Richardson P."/>
        </authorList>
    </citation>
    <scope>NUCLEOTIDE SEQUENCE [LARGE SCALE GENOMIC DNA]</scope>
    <source>
        <strain evidence="2">ATCC BAA-1134 / JCM 13001 / Rf4</strain>
    </source>
</reference>
<dbReference type="EMBL" id="CP000698">
    <property type="protein sequence ID" value="ABQ27973.1"/>
    <property type="molecule type" value="Genomic_DNA"/>
</dbReference>
<evidence type="ECO:0000313" key="1">
    <source>
        <dbReference type="EMBL" id="ABQ27973.1"/>
    </source>
</evidence>
<evidence type="ECO:0000313" key="2">
    <source>
        <dbReference type="Proteomes" id="UP000006695"/>
    </source>
</evidence>
<dbReference type="AlphaFoldDB" id="A5G855"/>
<organism evidence="1 2">
    <name type="scientific">Geotalea uraniireducens (strain Rf4)</name>
    <name type="common">Geobacter uraniireducens</name>
    <dbReference type="NCBI Taxonomy" id="351605"/>
    <lineage>
        <taxon>Bacteria</taxon>
        <taxon>Pseudomonadati</taxon>
        <taxon>Thermodesulfobacteriota</taxon>
        <taxon>Desulfuromonadia</taxon>
        <taxon>Geobacterales</taxon>
        <taxon>Geobacteraceae</taxon>
        <taxon>Geotalea</taxon>
    </lineage>
</organism>
<dbReference type="Proteomes" id="UP000006695">
    <property type="component" value="Chromosome"/>
</dbReference>
<proteinExistence type="predicted"/>
<name>A5G855_GEOUR</name>
<sequence>MKVTDVLTQKRALRVTDVLTHPGNRCPDTCQIVPSSEEVRSEAVQTLIKQMGITKAAIFIRENMAHKEDYLKIKSELFGQKSATQLYEEIKKR</sequence>
<dbReference type="KEGG" id="gur:Gura_3823"/>